<reference evidence="1 2" key="1">
    <citation type="submission" date="2015-09" db="EMBL/GenBank/DDBJ databases">
        <authorList>
            <consortium name="Pathogen Informatics"/>
        </authorList>
    </citation>
    <scope>NUCLEOTIDE SEQUENCE [LARGE SCALE GENOMIC DNA]</scope>
    <source>
        <strain evidence="1 2">2789STDY5608854</strain>
    </source>
</reference>
<proteinExistence type="predicted"/>
<protein>
    <submittedName>
        <fullName evidence="1">Uncharacterized protein</fullName>
    </submittedName>
</protein>
<organism evidence="1 2">
    <name type="scientific">Flavonifractor plautii</name>
    <name type="common">Fusobacterium plautii</name>
    <dbReference type="NCBI Taxonomy" id="292800"/>
    <lineage>
        <taxon>Bacteria</taxon>
        <taxon>Bacillati</taxon>
        <taxon>Bacillota</taxon>
        <taxon>Clostridia</taxon>
        <taxon>Eubacteriales</taxon>
        <taxon>Oscillospiraceae</taxon>
        <taxon>Flavonifractor</taxon>
    </lineage>
</organism>
<dbReference type="Proteomes" id="UP000095746">
    <property type="component" value="Unassembled WGS sequence"/>
</dbReference>
<sequence length="363" mass="39043">MEHAVGNLRLRQAKVLPHRRRHQRGVDHVVAQGGDLHRKRVVGCFYFTGHMALAVADQPLRPVVQPLSGAHAGERIGELPRQGVQQGIVPIDDHEGAGLDMVEDLALGLQDLLPGAEVLDVGVADVGHQHHIGLHQGREVVDLPGVVHAQLQHGNFVLPAEAQQGHGHADLVVQVALGLEHPVLLPQHRRHHVLGGGLTHRARQGHHRYGELFLVILGQIPQGPLGGVHLDIELARQIALPLPLGKAARSAPLQGGVDVGVAVESLPHQGHKQGPSVDGAAVRLHPSHHPVDIPKLSQQLTADRVHDFTYGHRLHNPFPLLIFPVFGPPERRAQCAGTARCSQCPPPRPPGAAGWWVSCRAGC</sequence>
<evidence type="ECO:0000313" key="2">
    <source>
        <dbReference type="Proteomes" id="UP000095746"/>
    </source>
</evidence>
<accession>A0A174GAZ4</accession>
<gene>
    <name evidence="1" type="ORF">ERS852411_01791</name>
</gene>
<name>A0A174GAZ4_FLAPL</name>
<dbReference type="AlphaFoldDB" id="A0A174GAZ4"/>
<dbReference type="EMBL" id="CYZT01000119">
    <property type="protein sequence ID" value="CUO58298.1"/>
    <property type="molecule type" value="Genomic_DNA"/>
</dbReference>
<evidence type="ECO:0000313" key="1">
    <source>
        <dbReference type="EMBL" id="CUO58298.1"/>
    </source>
</evidence>